<dbReference type="EMBL" id="QLLK01000018">
    <property type="protein sequence ID" value="RAI84190.1"/>
    <property type="molecule type" value="Genomic_DNA"/>
</dbReference>
<dbReference type="Proteomes" id="UP000249610">
    <property type="component" value="Unassembled WGS sequence"/>
</dbReference>
<evidence type="ECO:0008006" key="3">
    <source>
        <dbReference type="Google" id="ProtNLM"/>
    </source>
</evidence>
<proteinExistence type="predicted"/>
<evidence type="ECO:0000313" key="1">
    <source>
        <dbReference type="EMBL" id="RAI84190.1"/>
    </source>
</evidence>
<accession>A0A327NVZ2</accession>
<sequence>MIEELRPYHRGEINRAFERVKALLHYDAVKRGNGIAFYIDTYTGEELRGGDAYDYDHIFPSEMIHSRYKNKLSDLQIAELVNIPENIAVTLRSINQSKGKKDPEFWILDSRIMIGTSIKLARVKSAIAKAKAAIEVKASEFG</sequence>
<dbReference type="AlphaFoldDB" id="A0A327NVZ2"/>
<dbReference type="RefSeq" id="WP_111613383.1">
    <property type="nucleotide sequence ID" value="NZ_QLLK01000018.1"/>
</dbReference>
<evidence type="ECO:0000313" key="2">
    <source>
        <dbReference type="Proteomes" id="UP000249610"/>
    </source>
</evidence>
<organism evidence="1 2">
    <name type="scientific">Algoriphagus yeomjeoni</name>
    <dbReference type="NCBI Taxonomy" id="291403"/>
    <lineage>
        <taxon>Bacteria</taxon>
        <taxon>Pseudomonadati</taxon>
        <taxon>Bacteroidota</taxon>
        <taxon>Cytophagia</taxon>
        <taxon>Cytophagales</taxon>
        <taxon>Cyclobacteriaceae</taxon>
        <taxon>Algoriphagus</taxon>
    </lineage>
</organism>
<name>A0A327NVZ2_9BACT</name>
<reference evidence="1 2" key="1">
    <citation type="submission" date="2018-06" db="EMBL/GenBank/DDBJ databases">
        <title>Genomic Encyclopedia of Archaeal and Bacterial Type Strains, Phase II (KMG-II): from individual species to whole genera.</title>
        <authorList>
            <person name="Goeker M."/>
        </authorList>
    </citation>
    <scope>NUCLEOTIDE SEQUENCE [LARGE SCALE GENOMIC DNA]</scope>
    <source>
        <strain evidence="1 2">DSM 23446</strain>
    </source>
</reference>
<keyword evidence="2" id="KW-1185">Reference proteome</keyword>
<gene>
    <name evidence="1" type="ORF">LV83_04083</name>
</gene>
<comment type="caution">
    <text evidence="1">The sequence shown here is derived from an EMBL/GenBank/DDBJ whole genome shotgun (WGS) entry which is preliminary data.</text>
</comment>
<dbReference type="OrthoDB" id="824656at2"/>
<protein>
    <recommendedName>
        <fullName evidence="3">HNH endonuclease</fullName>
    </recommendedName>
</protein>